<organism evidence="3 4">
    <name type="scientific">Bursaphelenchus okinawaensis</name>
    <dbReference type="NCBI Taxonomy" id="465554"/>
    <lineage>
        <taxon>Eukaryota</taxon>
        <taxon>Metazoa</taxon>
        <taxon>Ecdysozoa</taxon>
        <taxon>Nematoda</taxon>
        <taxon>Chromadorea</taxon>
        <taxon>Rhabditida</taxon>
        <taxon>Tylenchina</taxon>
        <taxon>Tylenchomorpha</taxon>
        <taxon>Aphelenchoidea</taxon>
        <taxon>Aphelenchoididae</taxon>
        <taxon>Bursaphelenchus</taxon>
    </lineage>
</organism>
<name>A0A811JSK8_9BILA</name>
<evidence type="ECO:0000259" key="2">
    <source>
        <dbReference type="Pfam" id="PF07766"/>
    </source>
</evidence>
<reference evidence="3" key="1">
    <citation type="submission" date="2020-09" db="EMBL/GenBank/DDBJ databases">
        <authorList>
            <person name="Kikuchi T."/>
        </authorList>
    </citation>
    <scope>NUCLEOTIDE SEQUENCE</scope>
    <source>
        <strain evidence="3">SH1</strain>
    </source>
</reference>
<comment type="caution">
    <text evidence="3">The sequence shown here is derived from an EMBL/GenBank/DDBJ whole genome shotgun (WGS) entry which is preliminary data.</text>
</comment>
<evidence type="ECO:0000256" key="1">
    <source>
        <dbReference type="SAM" id="Phobius"/>
    </source>
</evidence>
<protein>
    <recommendedName>
        <fullName evidence="2">Letm1 RBD domain-containing protein</fullName>
    </recommendedName>
</protein>
<feature type="domain" description="Letm1 RBD" evidence="2">
    <location>
        <begin position="170"/>
        <end position="265"/>
    </location>
</feature>
<keyword evidence="4" id="KW-1185">Reference proteome</keyword>
<proteinExistence type="predicted"/>
<dbReference type="AlphaFoldDB" id="A0A811JSK8"/>
<dbReference type="InterPro" id="IPR033122">
    <property type="entry name" value="LETM1-like_RBD"/>
</dbReference>
<accession>A0A811JSK8</accession>
<gene>
    <name evidence="3" type="ORF">BOKJ2_LOCUS913</name>
</gene>
<feature type="transmembrane region" description="Helical" evidence="1">
    <location>
        <begin position="98"/>
        <end position="121"/>
    </location>
</feature>
<evidence type="ECO:0000313" key="4">
    <source>
        <dbReference type="Proteomes" id="UP000614601"/>
    </source>
</evidence>
<dbReference type="EMBL" id="CAJFDH010000001">
    <property type="protein sequence ID" value="CAD5206229.1"/>
    <property type="molecule type" value="Genomic_DNA"/>
</dbReference>
<dbReference type="GO" id="GO:0043022">
    <property type="term" value="F:ribosome binding"/>
    <property type="evidence" value="ECO:0007669"/>
    <property type="project" value="InterPro"/>
</dbReference>
<evidence type="ECO:0000313" key="3">
    <source>
        <dbReference type="EMBL" id="CAD5206229.1"/>
    </source>
</evidence>
<sequence length="277" mass="32969">MLSSSLGRIALRPRPLQYCQSCQASGIYQKYEQFLEKRYPKVYRIHRLVVDGCRDCLADVKLLYRLNKDLKYGKRELTDMNTKELMCLLQTQEELPKLVTITILAPLPFTLYGLALSIIFFPRFVLTRHFWTDQQKEKFWQMMYKYTFLPRIRRLQNLNQNMSLTEPKNVKLVDLSVSHLLNLCKLHRSMPLYGCRGLEQRAKILSQLDYVVDKELDGMEKLELRNHMFLRRLDFHQKSEEEMRSDLQNWIAESKKIQSNPGLLLHLPVLLTEKKDR</sequence>
<dbReference type="OrthoDB" id="73691at2759"/>
<keyword evidence="1" id="KW-0472">Membrane</keyword>
<feature type="domain" description="Letm1 RBD" evidence="2">
    <location>
        <begin position="81"/>
        <end position="159"/>
    </location>
</feature>
<dbReference type="EMBL" id="CAJFCW020000001">
    <property type="protein sequence ID" value="CAG9080935.1"/>
    <property type="molecule type" value="Genomic_DNA"/>
</dbReference>
<dbReference type="Proteomes" id="UP000614601">
    <property type="component" value="Unassembled WGS sequence"/>
</dbReference>
<dbReference type="Proteomes" id="UP000783686">
    <property type="component" value="Unassembled WGS sequence"/>
</dbReference>
<keyword evidence="1" id="KW-0812">Transmembrane</keyword>
<keyword evidence="1" id="KW-1133">Transmembrane helix</keyword>
<dbReference type="Pfam" id="PF07766">
    <property type="entry name" value="LETM1_RBD"/>
    <property type="match status" value="2"/>
</dbReference>